<dbReference type="EMBL" id="CM000364">
    <property type="protein sequence ID" value="EDX14694.1"/>
    <property type="molecule type" value="Genomic_DNA"/>
</dbReference>
<evidence type="ECO:0000313" key="3">
    <source>
        <dbReference type="Proteomes" id="UP000000304"/>
    </source>
</evidence>
<protein>
    <submittedName>
        <fullName evidence="2">GD18054</fullName>
    </submittedName>
</protein>
<dbReference type="OMA" id="RILSTHC"/>
<evidence type="ECO:0000256" key="1">
    <source>
        <dbReference type="SAM" id="Phobius"/>
    </source>
</evidence>
<dbReference type="Bgee" id="FBgn0189598">
    <property type="expression patterns" value="Expressed in male reproductive system and 2 other cell types or tissues"/>
</dbReference>
<dbReference type="OrthoDB" id="8023539at2759"/>
<keyword evidence="1" id="KW-0472">Membrane</keyword>
<dbReference type="AlphaFoldDB" id="B4QY46"/>
<dbReference type="Proteomes" id="UP000000304">
    <property type="component" value="Chromosome 3R"/>
</dbReference>
<keyword evidence="1" id="KW-1133">Transmembrane helix</keyword>
<evidence type="ECO:0000313" key="2">
    <source>
        <dbReference type="EMBL" id="EDX14694.1"/>
    </source>
</evidence>
<reference evidence="2 3" key="1">
    <citation type="journal article" date="2007" name="Nature">
        <title>Evolution of genes and genomes on the Drosophila phylogeny.</title>
        <authorList>
            <consortium name="Drosophila 12 Genomes Consortium"/>
            <person name="Clark A.G."/>
            <person name="Eisen M.B."/>
            <person name="Smith D.R."/>
            <person name="Bergman C.M."/>
            <person name="Oliver B."/>
            <person name="Markow T.A."/>
            <person name="Kaufman T.C."/>
            <person name="Kellis M."/>
            <person name="Gelbart W."/>
            <person name="Iyer V.N."/>
            <person name="Pollard D.A."/>
            <person name="Sackton T.B."/>
            <person name="Larracuente A.M."/>
            <person name="Singh N.D."/>
            <person name="Abad J.P."/>
            <person name="Abt D.N."/>
            <person name="Adryan B."/>
            <person name="Aguade M."/>
            <person name="Akashi H."/>
            <person name="Anderson W.W."/>
            <person name="Aquadro C.F."/>
            <person name="Ardell D.H."/>
            <person name="Arguello R."/>
            <person name="Artieri C.G."/>
            <person name="Barbash D.A."/>
            <person name="Barker D."/>
            <person name="Barsanti P."/>
            <person name="Batterham P."/>
            <person name="Batzoglou S."/>
            <person name="Begun D."/>
            <person name="Bhutkar A."/>
            <person name="Blanco E."/>
            <person name="Bosak S.A."/>
            <person name="Bradley R.K."/>
            <person name="Brand A.D."/>
            <person name="Brent M.R."/>
            <person name="Brooks A.N."/>
            <person name="Brown R.H."/>
            <person name="Butlin R.K."/>
            <person name="Caggese C."/>
            <person name="Calvi B.R."/>
            <person name="Bernardo de Carvalho A."/>
            <person name="Caspi A."/>
            <person name="Castrezana S."/>
            <person name="Celniker S.E."/>
            <person name="Chang J.L."/>
            <person name="Chapple C."/>
            <person name="Chatterji S."/>
            <person name="Chinwalla A."/>
            <person name="Civetta A."/>
            <person name="Clifton S.W."/>
            <person name="Comeron J.M."/>
            <person name="Costello J.C."/>
            <person name="Coyne J.A."/>
            <person name="Daub J."/>
            <person name="David R.G."/>
            <person name="Delcher A.L."/>
            <person name="Delehaunty K."/>
            <person name="Do C.B."/>
            <person name="Ebling H."/>
            <person name="Edwards K."/>
            <person name="Eickbush T."/>
            <person name="Evans J.D."/>
            <person name="Filipski A."/>
            <person name="Findeiss S."/>
            <person name="Freyhult E."/>
            <person name="Fulton L."/>
            <person name="Fulton R."/>
            <person name="Garcia A.C."/>
            <person name="Gardiner A."/>
            <person name="Garfield D.A."/>
            <person name="Garvin B.E."/>
            <person name="Gibson G."/>
            <person name="Gilbert D."/>
            <person name="Gnerre S."/>
            <person name="Godfrey J."/>
            <person name="Good R."/>
            <person name="Gotea V."/>
            <person name="Gravely B."/>
            <person name="Greenberg A.J."/>
            <person name="Griffiths-Jones S."/>
            <person name="Gross S."/>
            <person name="Guigo R."/>
            <person name="Gustafson E.A."/>
            <person name="Haerty W."/>
            <person name="Hahn M.W."/>
            <person name="Halligan D.L."/>
            <person name="Halpern A.L."/>
            <person name="Halter G.M."/>
            <person name="Han M.V."/>
            <person name="Heger A."/>
            <person name="Hillier L."/>
            <person name="Hinrichs A.S."/>
            <person name="Holmes I."/>
            <person name="Hoskins R.A."/>
            <person name="Hubisz M.J."/>
            <person name="Hultmark D."/>
            <person name="Huntley M.A."/>
            <person name="Jaffe D.B."/>
            <person name="Jagadeeshan S."/>
            <person name="Jeck W.R."/>
            <person name="Johnson J."/>
            <person name="Jones C.D."/>
            <person name="Jordan W.C."/>
            <person name="Karpen G.H."/>
            <person name="Kataoka E."/>
            <person name="Keightley P.D."/>
            <person name="Kheradpour P."/>
            <person name="Kirkness E.F."/>
            <person name="Koerich L.B."/>
            <person name="Kristiansen K."/>
            <person name="Kudrna D."/>
            <person name="Kulathinal R.J."/>
            <person name="Kumar S."/>
            <person name="Kwok R."/>
            <person name="Lander E."/>
            <person name="Langley C.H."/>
            <person name="Lapoint R."/>
            <person name="Lazzaro B.P."/>
            <person name="Lee S.J."/>
            <person name="Levesque L."/>
            <person name="Li R."/>
            <person name="Lin C.F."/>
            <person name="Lin M.F."/>
            <person name="Lindblad-Toh K."/>
            <person name="Llopart A."/>
            <person name="Long M."/>
            <person name="Low L."/>
            <person name="Lozovsky E."/>
            <person name="Lu J."/>
            <person name="Luo M."/>
            <person name="Machado C.A."/>
            <person name="Makalowski W."/>
            <person name="Marzo M."/>
            <person name="Matsuda M."/>
            <person name="Matzkin L."/>
            <person name="McAllister B."/>
            <person name="McBride C.S."/>
            <person name="McKernan B."/>
            <person name="McKernan K."/>
            <person name="Mendez-Lago M."/>
            <person name="Minx P."/>
            <person name="Mollenhauer M.U."/>
            <person name="Montooth K."/>
            <person name="Mount S.M."/>
            <person name="Mu X."/>
            <person name="Myers E."/>
            <person name="Negre B."/>
            <person name="Newfeld S."/>
            <person name="Nielsen R."/>
            <person name="Noor M.A."/>
            <person name="O'Grady P."/>
            <person name="Pachter L."/>
            <person name="Papaceit M."/>
            <person name="Parisi M.J."/>
            <person name="Parisi M."/>
            <person name="Parts L."/>
            <person name="Pedersen J.S."/>
            <person name="Pesole G."/>
            <person name="Phillippy A.M."/>
            <person name="Ponting C.P."/>
            <person name="Pop M."/>
            <person name="Porcelli D."/>
            <person name="Powell J.R."/>
            <person name="Prohaska S."/>
            <person name="Pruitt K."/>
            <person name="Puig M."/>
            <person name="Quesneville H."/>
            <person name="Ram K.R."/>
            <person name="Rand D."/>
            <person name="Rasmussen M.D."/>
            <person name="Reed L.K."/>
            <person name="Reenan R."/>
            <person name="Reily A."/>
            <person name="Remington K.A."/>
            <person name="Rieger T.T."/>
            <person name="Ritchie M.G."/>
            <person name="Robin C."/>
            <person name="Rogers Y.H."/>
            <person name="Rohde C."/>
            <person name="Rozas J."/>
            <person name="Rubenfield M.J."/>
            <person name="Ruiz A."/>
            <person name="Russo S."/>
            <person name="Salzberg S.L."/>
            <person name="Sanchez-Gracia A."/>
            <person name="Saranga D.J."/>
            <person name="Sato H."/>
            <person name="Schaeffer S.W."/>
            <person name="Schatz M.C."/>
            <person name="Schlenke T."/>
            <person name="Schwartz R."/>
            <person name="Segarra C."/>
            <person name="Singh R.S."/>
            <person name="Sirot L."/>
            <person name="Sirota M."/>
            <person name="Sisneros N.B."/>
            <person name="Smith C.D."/>
            <person name="Smith T.F."/>
            <person name="Spieth J."/>
            <person name="Stage D.E."/>
            <person name="Stark A."/>
            <person name="Stephan W."/>
            <person name="Strausberg R.L."/>
            <person name="Strempel S."/>
            <person name="Sturgill D."/>
            <person name="Sutton G."/>
            <person name="Sutton G.G."/>
            <person name="Tao W."/>
            <person name="Teichmann S."/>
            <person name="Tobari Y.N."/>
            <person name="Tomimura Y."/>
            <person name="Tsolas J.M."/>
            <person name="Valente V.L."/>
            <person name="Venter E."/>
            <person name="Venter J.C."/>
            <person name="Vicario S."/>
            <person name="Vieira F.G."/>
            <person name="Vilella A.J."/>
            <person name="Villasante A."/>
            <person name="Walenz B."/>
            <person name="Wang J."/>
            <person name="Wasserman M."/>
            <person name="Watts T."/>
            <person name="Wilson D."/>
            <person name="Wilson R.K."/>
            <person name="Wing R.A."/>
            <person name="Wolfner M.F."/>
            <person name="Wong A."/>
            <person name="Wong G.K."/>
            <person name="Wu C.I."/>
            <person name="Wu G."/>
            <person name="Yamamoto D."/>
            <person name="Yang H.P."/>
            <person name="Yang S.P."/>
            <person name="Yorke J.A."/>
            <person name="Yoshida K."/>
            <person name="Zdobnov E."/>
            <person name="Zhang P."/>
            <person name="Zhang Y."/>
            <person name="Zimin A.V."/>
            <person name="Baldwin J."/>
            <person name="Abdouelleil A."/>
            <person name="Abdulkadir J."/>
            <person name="Abebe A."/>
            <person name="Abera B."/>
            <person name="Abreu J."/>
            <person name="Acer S.C."/>
            <person name="Aftuck L."/>
            <person name="Alexander A."/>
            <person name="An P."/>
            <person name="Anderson E."/>
            <person name="Anderson S."/>
            <person name="Arachi H."/>
            <person name="Azer M."/>
            <person name="Bachantsang P."/>
            <person name="Barry A."/>
            <person name="Bayul T."/>
            <person name="Berlin A."/>
            <person name="Bessette D."/>
            <person name="Bloom T."/>
            <person name="Blye J."/>
            <person name="Boguslavskiy L."/>
            <person name="Bonnet C."/>
            <person name="Boukhgalter B."/>
            <person name="Bourzgui I."/>
            <person name="Brown A."/>
            <person name="Cahill P."/>
            <person name="Channer S."/>
            <person name="Cheshatsang Y."/>
            <person name="Chuda L."/>
            <person name="Citroen M."/>
            <person name="Collymore A."/>
            <person name="Cooke P."/>
            <person name="Costello M."/>
            <person name="D'Aco K."/>
            <person name="Daza R."/>
            <person name="De Haan G."/>
            <person name="DeGray S."/>
            <person name="DeMaso C."/>
            <person name="Dhargay N."/>
            <person name="Dooley K."/>
            <person name="Dooley E."/>
            <person name="Doricent M."/>
            <person name="Dorje P."/>
            <person name="Dorjee K."/>
            <person name="Dupes A."/>
            <person name="Elong R."/>
            <person name="Falk J."/>
            <person name="Farina A."/>
            <person name="Faro S."/>
            <person name="Ferguson D."/>
            <person name="Fisher S."/>
            <person name="Foley C.D."/>
            <person name="Franke A."/>
            <person name="Friedrich D."/>
            <person name="Gadbois L."/>
            <person name="Gearin G."/>
            <person name="Gearin C.R."/>
            <person name="Giannoukos G."/>
            <person name="Goode T."/>
            <person name="Graham J."/>
            <person name="Grandbois E."/>
            <person name="Grewal S."/>
            <person name="Gyaltsen K."/>
            <person name="Hafez N."/>
            <person name="Hagos B."/>
            <person name="Hall J."/>
            <person name="Henson C."/>
            <person name="Hollinger A."/>
            <person name="Honan T."/>
            <person name="Huard M.D."/>
            <person name="Hughes L."/>
            <person name="Hurhula B."/>
            <person name="Husby M.E."/>
            <person name="Kamat A."/>
            <person name="Kanga B."/>
            <person name="Kashin S."/>
            <person name="Khazanovich D."/>
            <person name="Kisner P."/>
            <person name="Lance K."/>
            <person name="Lara M."/>
            <person name="Lee W."/>
            <person name="Lennon N."/>
            <person name="Letendre F."/>
            <person name="LeVine R."/>
            <person name="Lipovsky A."/>
            <person name="Liu X."/>
            <person name="Liu J."/>
            <person name="Liu S."/>
            <person name="Lokyitsang T."/>
            <person name="Lokyitsang Y."/>
            <person name="Lubonja R."/>
            <person name="Lui A."/>
            <person name="MacDonald P."/>
            <person name="Magnisalis V."/>
            <person name="Maru K."/>
            <person name="Matthews C."/>
            <person name="McCusker W."/>
            <person name="McDonough S."/>
            <person name="Mehta T."/>
            <person name="Meldrim J."/>
            <person name="Meneus L."/>
            <person name="Mihai O."/>
            <person name="Mihalev A."/>
            <person name="Mihova T."/>
            <person name="Mittelman R."/>
            <person name="Mlenga V."/>
            <person name="Montmayeur A."/>
            <person name="Mulrain L."/>
            <person name="Navidi A."/>
            <person name="Naylor J."/>
            <person name="Negash T."/>
            <person name="Nguyen T."/>
            <person name="Nguyen N."/>
            <person name="Nicol R."/>
            <person name="Norbu C."/>
            <person name="Norbu N."/>
            <person name="Novod N."/>
            <person name="O'Neill B."/>
            <person name="Osman S."/>
            <person name="Markiewicz E."/>
            <person name="Oyono O.L."/>
            <person name="Patti C."/>
            <person name="Phunkhang P."/>
            <person name="Pierre F."/>
            <person name="Priest M."/>
            <person name="Raghuraman S."/>
            <person name="Rege F."/>
            <person name="Reyes R."/>
            <person name="Rise C."/>
            <person name="Rogov P."/>
            <person name="Ross K."/>
            <person name="Ryan E."/>
            <person name="Settipalli S."/>
            <person name="Shea T."/>
            <person name="Sherpa N."/>
            <person name="Shi L."/>
            <person name="Shih D."/>
            <person name="Sparrow T."/>
            <person name="Spaulding J."/>
            <person name="Stalker J."/>
            <person name="Stange-Thomann N."/>
            <person name="Stavropoulos S."/>
            <person name="Stone C."/>
            <person name="Strader C."/>
            <person name="Tesfaye S."/>
            <person name="Thomson T."/>
            <person name="Thoulutsang Y."/>
            <person name="Thoulutsang D."/>
            <person name="Topham K."/>
            <person name="Topping I."/>
            <person name="Tsamla T."/>
            <person name="Vassiliev H."/>
            <person name="Vo A."/>
            <person name="Wangchuk T."/>
            <person name="Wangdi T."/>
            <person name="Weiand M."/>
            <person name="Wilkinson J."/>
            <person name="Wilson A."/>
            <person name="Yadav S."/>
            <person name="Young G."/>
            <person name="Yu Q."/>
            <person name="Zembek L."/>
            <person name="Zhong D."/>
            <person name="Zimmer A."/>
            <person name="Zwirko Z."/>
            <person name="Jaffe D.B."/>
            <person name="Alvarez P."/>
            <person name="Brockman W."/>
            <person name="Butler J."/>
            <person name="Chin C."/>
            <person name="Gnerre S."/>
            <person name="Grabherr M."/>
            <person name="Kleber M."/>
            <person name="Mauceli E."/>
            <person name="MacCallum I."/>
        </authorList>
    </citation>
    <scope>NUCLEOTIDE SEQUENCE [LARGE SCALE GENOMIC DNA]</scope>
    <source>
        <strain evidence="3">white501</strain>
    </source>
</reference>
<keyword evidence="1" id="KW-0812">Transmembrane</keyword>
<accession>B4QY46</accession>
<feature type="transmembrane region" description="Helical" evidence="1">
    <location>
        <begin position="43"/>
        <end position="65"/>
    </location>
</feature>
<keyword evidence="3" id="KW-1185">Reference proteome</keyword>
<dbReference type="PhylomeDB" id="B4QY46"/>
<feature type="transmembrane region" description="Helical" evidence="1">
    <location>
        <begin position="110"/>
        <end position="137"/>
    </location>
</feature>
<organism evidence="2 3">
    <name type="scientific">Drosophila simulans</name>
    <name type="common">Fruit fly</name>
    <dbReference type="NCBI Taxonomy" id="7240"/>
    <lineage>
        <taxon>Eukaryota</taxon>
        <taxon>Metazoa</taxon>
        <taxon>Ecdysozoa</taxon>
        <taxon>Arthropoda</taxon>
        <taxon>Hexapoda</taxon>
        <taxon>Insecta</taxon>
        <taxon>Pterygota</taxon>
        <taxon>Neoptera</taxon>
        <taxon>Endopterygota</taxon>
        <taxon>Diptera</taxon>
        <taxon>Brachycera</taxon>
        <taxon>Muscomorpha</taxon>
        <taxon>Ephydroidea</taxon>
        <taxon>Drosophilidae</taxon>
        <taxon>Drosophila</taxon>
        <taxon>Sophophora</taxon>
    </lineage>
</organism>
<proteinExistence type="predicted"/>
<dbReference type="HOGENOM" id="CLU_139372_0_0_1"/>
<feature type="transmembrane region" description="Helical" evidence="1">
    <location>
        <begin position="7"/>
        <end position="31"/>
    </location>
</feature>
<sequence length="177" mass="19684">MSFPFRFVNFVLQLLTAVLEVVALGLLIRILSTHCVLGEEYGISVWMYTFILPAIACQSVVLVIFRLCCTTVGLDPIAMTFNFASGFLCLGSALTLLVSMVDHCGNEFAFIFYMSSAFGVIAGVLHLLNACVCNVYIPSGEWYLLINGMPDFVDWLNQILVLNPQVLYETFEEGKEK</sequence>
<feature type="transmembrane region" description="Helical" evidence="1">
    <location>
        <begin position="77"/>
        <end position="98"/>
    </location>
</feature>
<gene>
    <name evidence="2" type="primary">Dsim\GD18054</name>
    <name evidence="2" type="ORF">Dsim_GD18054</name>
</gene>
<name>B4QY46_DROSI</name>